<evidence type="ECO:0000313" key="2">
    <source>
        <dbReference type="EMBL" id="SVC75471.1"/>
    </source>
</evidence>
<dbReference type="InterPro" id="IPR004045">
    <property type="entry name" value="Glutathione_S-Trfase_N"/>
</dbReference>
<dbReference type="Pfam" id="PF13417">
    <property type="entry name" value="GST_N_3"/>
    <property type="match status" value="1"/>
</dbReference>
<dbReference type="Gene3D" id="3.40.30.10">
    <property type="entry name" value="Glutaredoxin"/>
    <property type="match status" value="1"/>
</dbReference>
<dbReference type="GO" id="GO:0006559">
    <property type="term" value="P:L-phenylalanine catabolic process"/>
    <property type="evidence" value="ECO:0007669"/>
    <property type="project" value="TreeGrafter"/>
</dbReference>
<feature type="non-terminal residue" evidence="2">
    <location>
        <position position="80"/>
    </location>
</feature>
<dbReference type="SUPFAM" id="SSF52833">
    <property type="entry name" value="Thioredoxin-like"/>
    <property type="match status" value="1"/>
</dbReference>
<reference evidence="2" key="1">
    <citation type="submission" date="2018-05" db="EMBL/GenBank/DDBJ databases">
        <authorList>
            <person name="Lanie J.A."/>
            <person name="Ng W.-L."/>
            <person name="Kazmierczak K.M."/>
            <person name="Andrzejewski T.M."/>
            <person name="Davidsen T.M."/>
            <person name="Wayne K.J."/>
            <person name="Tettelin H."/>
            <person name="Glass J.I."/>
            <person name="Rusch D."/>
            <person name="Podicherti R."/>
            <person name="Tsui H.-C.T."/>
            <person name="Winkler M.E."/>
        </authorList>
    </citation>
    <scope>NUCLEOTIDE SEQUENCE</scope>
</reference>
<dbReference type="GO" id="GO:0016034">
    <property type="term" value="F:maleylacetoacetate isomerase activity"/>
    <property type="evidence" value="ECO:0007669"/>
    <property type="project" value="TreeGrafter"/>
</dbReference>
<dbReference type="GO" id="GO:0004364">
    <property type="term" value="F:glutathione transferase activity"/>
    <property type="evidence" value="ECO:0007669"/>
    <property type="project" value="TreeGrafter"/>
</dbReference>
<dbReference type="EMBL" id="UINC01108967">
    <property type="protein sequence ID" value="SVC75471.1"/>
    <property type="molecule type" value="Genomic_DNA"/>
</dbReference>
<sequence length="80" mass="9116">MALKLFGYFRSSAAYRVRIALNLKELDCDFESIHLSKDGGKQFESAYRSINPQALVPTMQDGSTYLSQSLAIIEYLEEIY</sequence>
<dbReference type="AlphaFoldDB" id="A0A382PU28"/>
<dbReference type="InterPro" id="IPR036249">
    <property type="entry name" value="Thioredoxin-like_sf"/>
</dbReference>
<name>A0A382PU28_9ZZZZ</name>
<organism evidence="2">
    <name type="scientific">marine metagenome</name>
    <dbReference type="NCBI Taxonomy" id="408172"/>
    <lineage>
        <taxon>unclassified sequences</taxon>
        <taxon>metagenomes</taxon>
        <taxon>ecological metagenomes</taxon>
    </lineage>
</organism>
<feature type="domain" description="GST N-terminal" evidence="1">
    <location>
        <begin position="1"/>
        <end position="80"/>
    </location>
</feature>
<proteinExistence type="predicted"/>
<dbReference type="InterPro" id="IPR034333">
    <property type="entry name" value="GST_Zeta_N"/>
</dbReference>
<dbReference type="PANTHER" id="PTHR42673:SF4">
    <property type="entry name" value="MALEYLACETOACETATE ISOMERASE"/>
    <property type="match status" value="1"/>
</dbReference>
<dbReference type="PANTHER" id="PTHR42673">
    <property type="entry name" value="MALEYLACETOACETATE ISOMERASE"/>
    <property type="match status" value="1"/>
</dbReference>
<dbReference type="GO" id="GO:0006749">
    <property type="term" value="P:glutathione metabolic process"/>
    <property type="evidence" value="ECO:0007669"/>
    <property type="project" value="TreeGrafter"/>
</dbReference>
<gene>
    <name evidence="2" type="ORF">METZ01_LOCUS328325</name>
</gene>
<dbReference type="CDD" id="cd03042">
    <property type="entry name" value="GST_N_Zeta"/>
    <property type="match status" value="1"/>
</dbReference>
<dbReference type="PROSITE" id="PS50404">
    <property type="entry name" value="GST_NTER"/>
    <property type="match status" value="1"/>
</dbReference>
<accession>A0A382PU28</accession>
<protein>
    <recommendedName>
        <fullName evidence="1">GST N-terminal domain-containing protein</fullName>
    </recommendedName>
</protein>
<evidence type="ECO:0000259" key="1">
    <source>
        <dbReference type="PROSITE" id="PS50404"/>
    </source>
</evidence>